<proteinExistence type="predicted"/>
<evidence type="ECO:0000313" key="3">
    <source>
        <dbReference type="Proteomes" id="UP000249402"/>
    </source>
</evidence>
<accession>A0A395H3G5</accession>
<gene>
    <name evidence="2" type="ORF">BO80DRAFT_444066</name>
</gene>
<protein>
    <submittedName>
        <fullName evidence="2">Uncharacterized protein</fullName>
    </submittedName>
</protein>
<dbReference type="EMBL" id="KZ824432">
    <property type="protein sequence ID" value="RAL02276.1"/>
    <property type="molecule type" value="Genomic_DNA"/>
</dbReference>
<dbReference type="Proteomes" id="UP000249402">
    <property type="component" value="Unassembled WGS sequence"/>
</dbReference>
<evidence type="ECO:0000256" key="1">
    <source>
        <dbReference type="SAM" id="MobiDB-lite"/>
    </source>
</evidence>
<dbReference type="AlphaFoldDB" id="A0A395H3G5"/>
<dbReference type="VEuPathDB" id="FungiDB:BO80DRAFT_444066"/>
<feature type="region of interest" description="Disordered" evidence="1">
    <location>
        <begin position="1"/>
        <end position="22"/>
    </location>
</feature>
<sequence length="124" mass="13520">MRGDWNDGHGPSGPRLRSRKTADALRVGGGWRSSNLPFRWQTPQVHVDDSKGLPITNLFVLETLWPGATRIYTDGSGINAQAVPTDMAEALSERHVRRTARFVLATGRLTYLSDNASAMSVGTA</sequence>
<reference evidence="2 3" key="1">
    <citation type="submission" date="2018-02" db="EMBL/GenBank/DDBJ databases">
        <title>The genomes of Aspergillus section Nigri reveals drivers in fungal speciation.</title>
        <authorList>
            <consortium name="DOE Joint Genome Institute"/>
            <person name="Vesth T.C."/>
            <person name="Nybo J."/>
            <person name="Theobald S."/>
            <person name="Brandl J."/>
            <person name="Frisvad J.C."/>
            <person name="Nielsen K.F."/>
            <person name="Lyhne E.K."/>
            <person name="Kogle M.E."/>
            <person name="Kuo A."/>
            <person name="Riley R."/>
            <person name="Clum A."/>
            <person name="Nolan M."/>
            <person name="Lipzen A."/>
            <person name="Salamov A."/>
            <person name="Henrissat B."/>
            <person name="Wiebenga A."/>
            <person name="De vries R.P."/>
            <person name="Grigoriev I.V."/>
            <person name="Mortensen U.H."/>
            <person name="Andersen M.R."/>
            <person name="Baker S.E."/>
        </authorList>
    </citation>
    <scope>NUCLEOTIDE SEQUENCE [LARGE SCALE GENOMIC DNA]</scope>
    <source>
        <strain evidence="2 3">CBS 121593</strain>
    </source>
</reference>
<dbReference type="RefSeq" id="XP_025576603.1">
    <property type="nucleotide sequence ID" value="XM_025721405.1"/>
</dbReference>
<name>A0A395H3G5_9EURO</name>
<keyword evidence="3" id="KW-1185">Reference proteome</keyword>
<dbReference type="GeneID" id="37226270"/>
<organism evidence="2 3">
    <name type="scientific">Aspergillus ibericus CBS 121593</name>
    <dbReference type="NCBI Taxonomy" id="1448316"/>
    <lineage>
        <taxon>Eukaryota</taxon>
        <taxon>Fungi</taxon>
        <taxon>Dikarya</taxon>
        <taxon>Ascomycota</taxon>
        <taxon>Pezizomycotina</taxon>
        <taxon>Eurotiomycetes</taxon>
        <taxon>Eurotiomycetidae</taxon>
        <taxon>Eurotiales</taxon>
        <taxon>Aspergillaceae</taxon>
        <taxon>Aspergillus</taxon>
        <taxon>Aspergillus subgen. Circumdati</taxon>
    </lineage>
</organism>
<evidence type="ECO:0000313" key="2">
    <source>
        <dbReference type="EMBL" id="RAL02276.1"/>
    </source>
</evidence>